<evidence type="ECO:0000313" key="2">
    <source>
        <dbReference type="EMBL" id="KAJ6052627.1"/>
    </source>
</evidence>
<comment type="caution">
    <text evidence="2">The sequence shown here is derived from an EMBL/GenBank/DDBJ whole genome shotgun (WGS) entry which is preliminary data.</text>
</comment>
<organism evidence="2 3">
    <name type="scientific">Penicillium canescens</name>
    <dbReference type="NCBI Taxonomy" id="5083"/>
    <lineage>
        <taxon>Eukaryota</taxon>
        <taxon>Fungi</taxon>
        <taxon>Dikarya</taxon>
        <taxon>Ascomycota</taxon>
        <taxon>Pezizomycotina</taxon>
        <taxon>Eurotiomycetes</taxon>
        <taxon>Eurotiomycetidae</taxon>
        <taxon>Eurotiales</taxon>
        <taxon>Aspergillaceae</taxon>
        <taxon>Penicillium</taxon>
    </lineage>
</organism>
<dbReference type="Proteomes" id="UP001219568">
    <property type="component" value="Unassembled WGS sequence"/>
</dbReference>
<reference evidence="2" key="2">
    <citation type="submission" date="2023-01" db="EMBL/GenBank/DDBJ databases">
        <authorList>
            <person name="Petersen C."/>
        </authorList>
    </citation>
    <scope>NUCLEOTIDE SEQUENCE</scope>
    <source>
        <strain evidence="2">IBT 15450</strain>
    </source>
</reference>
<dbReference type="EMBL" id="JAQJZL010000002">
    <property type="protein sequence ID" value="KAJ6052627.1"/>
    <property type="molecule type" value="Genomic_DNA"/>
</dbReference>
<keyword evidence="1" id="KW-0472">Membrane</keyword>
<dbReference type="AlphaFoldDB" id="A0AAD6ILA1"/>
<feature type="transmembrane region" description="Helical" evidence="1">
    <location>
        <begin position="39"/>
        <end position="59"/>
    </location>
</feature>
<evidence type="ECO:0000313" key="3">
    <source>
        <dbReference type="Proteomes" id="UP001219568"/>
    </source>
</evidence>
<proteinExistence type="predicted"/>
<accession>A0AAD6ILA1</accession>
<gene>
    <name evidence="2" type="ORF">N7460_003161</name>
</gene>
<protein>
    <submittedName>
        <fullName evidence="2">Uncharacterized protein</fullName>
    </submittedName>
</protein>
<keyword evidence="3" id="KW-1185">Reference proteome</keyword>
<keyword evidence="1" id="KW-0812">Transmembrane</keyword>
<evidence type="ECO:0000256" key="1">
    <source>
        <dbReference type="SAM" id="Phobius"/>
    </source>
</evidence>
<sequence length="79" mass="8451">MDLEKIAVRTGMVLSISFAALTGSPIAEALIQTGDGSYLYAQCFATVIMLVGTTLVIVARICNTWLKLKAGTRYYSATS</sequence>
<keyword evidence="1" id="KW-1133">Transmembrane helix</keyword>
<reference evidence="2" key="1">
    <citation type="journal article" date="2023" name="IMA Fungus">
        <title>Comparative genomic study of the Penicillium genus elucidates a diverse pangenome and 15 lateral gene transfer events.</title>
        <authorList>
            <person name="Petersen C."/>
            <person name="Sorensen T."/>
            <person name="Nielsen M.R."/>
            <person name="Sondergaard T.E."/>
            <person name="Sorensen J.L."/>
            <person name="Fitzpatrick D.A."/>
            <person name="Frisvad J.C."/>
            <person name="Nielsen K.L."/>
        </authorList>
    </citation>
    <scope>NUCLEOTIDE SEQUENCE</scope>
    <source>
        <strain evidence="2">IBT 15450</strain>
    </source>
</reference>
<name>A0AAD6ILA1_PENCN</name>